<proteinExistence type="predicted"/>
<comment type="caution">
    <text evidence="1">The sequence shown here is derived from an EMBL/GenBank/DDBJ whole genome shotgun (WGS) entry which is preliminary data.</text>
</comment>
<dbReference type="EMBL" id="LXQA010230759">
    <property type="protein sequence ID" value="MCI36135.1"/>
    <property type="molecule type" value="Genomic_DNA"/>
</dbReference>
<protein>
    <submittedName>
        <fullName evidence="1">Uncharacterized protein</fullName>
    </submittedName>
</protein>
<accession>A0A392RKG9</accession>
<dbReference type="Proteomes" id="UP000265520">
    <property type="component" value="Unassembled WGS sequence"/>
</dbReference>
<reference evidence="1 2" key="1">
    <citation type="journal article" date="2018" name="Front. Plant Sci.">
        <title>Red Clover (Trifolium pratense) and Zigzag Clover (T. medium) - A Picture of Genomic Similarities and Differences.</title>
        <authorList>
            <person name="Dluhosova J."/>
            <person name="Istvanek J."/>
            <person name="Nedelnik J."/>
            <person name="Repkova J."/>
        </authorList>
    </citation>
    <scope>NUCLEOTIDE SEQUENCE [LARGE SCALE GENOMIC DNA]</scope>
    <source>
        <strain evidence="2">cv. 10/8</strain>
        <tissue evidence="1">Leaf</tissue>
    </source>
</reference>
<evidence type="ECO:0000313" key="2">
    <source>
        <dbReference type="Proteomes" id="UP000265520"/>
    </source>
</evidence>
<sequence length="53" mass="5701">MNYYISSTTNEEEYRKCGVAGERDYEGGVAGRGGNRSGRLTGAYGLAYIGSDQ</sequence>
<organism evidence="1 2">
    <name type="scientific">Trifolium medium</name>
    <dbReference type="NCBI Taxonomy" id="97028"/>
    <lineage>
        <taxon>Eukaryota</taxon>
        <taxon>Viridiplantae</taxon>
        <taxon>Streptophyta</taxon>
        <taxon>Embryophyta</taxon>
        <taxon>Tracheophyta</taxon>
        <taxon>Spermatophyta</taxon>
        <taxon>Magnoliopsida</taxon>
        <taxon>eudicotyledons</taxon>
        <taxon>Gunneridae</taxon>
        <taxon>Pentapetalae</taxon>
        <taxon>rosids</taxon>
        <taxon>fabids</taxon>
        <taxon>Fabales</taxon>
        <taxon>Fabaceae</taxon>
        <taxon>Papilionoideae</taxon>
        <taxon>50 kb inversion clade</taxon>
        <taxon>NPAAA clade</taxon>
        <taxon>Hologalegina</taxon>
        <taxon>IRL clade</taxon>
        <taxon>Trifolieae</taxon>
        <taxon>Trifolium</taxon>
    </lineage>
</organism>
<name>A0A392RKG9_9FABA</name>
<keyword evidence="2" id="KW-1185">Reference proteome</keyword>
<feature type="non-terminal residue" evidence="1">
    <location>
        <position position="53"/>
    </location>
</feature>
<dbReference type="AlphaFoldDB" id="A0A392RKG9"/>
<evidence type="ECO:0000313" key="1">
    <source>
        <dbReference type="EMBL" id="MCI36135.1"/>
    </source>
</evidence>